<name>A0ABD2P8E0_9CUCU</name>
<keyword evidence="1" id="KW-0812">Transmembrane</keyword>
<feature type="chain" id="PRO_5044863996" evidence="2">
    <location>
        <begin position="18"/>
        <end position="336"/>
    </location>
</feature>
<keyword evidence="1" id="KW-1133">Transmembrane helix</keyword>
<evidence type="ECO:0000256" key="1">
    <source>
        <dbReference type="SAM" id="Phobius"/>
    </source>
</evidence>
<comment type="caution">
    <text evidence="3">The sequence shown here is derived from an EMBL/GenBank/DDBJ whole genome shotgun (WGS) entry which is preliminary data.</text>
</comment>
<dbReference type="Proteomes" id="UP001516400">
    <property type="component" value="Unassembled WGS sequence"/>
</dbReference>
<proteinExistence type="predicted"/>
<reference evidence="3 4" key="1">
    <citation type="journal article" date="2021" name="BMC Biol.">
        <title>Horizontally acquired antibacterial genes associated with adaptive radiation of ladybird beetles.</title>
        <authorList>
            <person name="Li H.S."/>
            <person name="Tang X.F."/>
            <person name="Huang Y.H."/>
            <person name="Xu Z.Y."/>
            <person name="Chen M.L."/>
            <person name="Du X.Y."/>
            <person name="Qiu B.Y."/>
            <person name="Chen P.T."/>
            <person name="Zhang W."/>
            <person name="Slipinski A."/>
            <person name="Escalona H.E."/>
            <person name="Waterhouse R.M."/>
            <person name="Zwick A."/>
            <person name="Pang H."/>
        </authorList>
    </citation>
    <scope>NUCLEOTIDE SEQUENCE [LARGE SCALE GENOMIC DNA]</scope>
    <source>
        <strain evidence="3">SYSU2018</strain>
    </source>
</reference>
<feature type="transmembrane region" description="Helical" evidence="1">
    <location>
        <begin position="248"/>
        <end position="267"/>
    </location>
</feature>
<evidence type="ECO:0000313" key="3">
    <source>
        <dbReference type="EMBL" id="KAL3287109.1"/>
    </source>
</evidence>
<keyword evidence="4" id="KW-1185">Reference proteome</keyword>
<protein>
    <submittedName>
        <fullName evidence="3">Uncharacterized protein</fullName>
    </submittedName>
</protein>
<evidence type="ECO:0000313" key="4">
    <source>
        <dbReference type="Proteomes" id="UP001516400"/>
    </source>
</evidence>
<gene>
    <name evidence="3" type="ORF">HHI36_001590</name>
</gene>
<dbReference type="EMBL" id="JABFTP020000185">
    <property type="protein sequence ID" value="KAL3287109.1"/>
    <property type="molecule type" value="Genomic_DNA"/>
</dbReference>
<organism evidence="3 4">
    <name type="scientific">Cryptolaemus montrouzieri</name>
    <dbReference type="NCBI Taxonomy" id="559131"/>
    <lineage>
        <taxon>Eukaryota</taxon>
        <taxon>Metazoa</taxon>
        <taxon>Ecdysozoa</taxon>
        <taxon>Arthropoda</taxon>
        <taxon>Hexapoda</taxon>
        <taxon>Insecta</taxon>
        <taxon>Pterygota</taxon>
        <taxon>Neoptera</taxon>
        <taxon>Endopterygota</taxon>
        <taxon>Coleoptera</taxon>
        <taxon>Polyphaga</taxon>
        <taxon>Cucujiformia</taxon>
        <taxon>Coccinelloidea</taxon>
        <taxon>Coccinellidae</taxon>
        <taxon>Scymninae</taxon>
        <taxon>Scymnini</taxon>
        <taxon>Cryptolaemus</taxon>
    </lineage>
</organism>
<keyword evidence="1" id="KW-0472">Membrane</keyword>
<evidence type="ECO:0000256" key="2">
    <source>
        <dbReference type="SAM" id="SignalP"/>
    </source>
</evidence>
<keyword evidence="2" id="KW-0732">Signal</keyword>
<dbReference type="AlphaFoldDB" id="A0ABD2P8E0"/>
<accession>A0ABD2P8E0</accession>
<sequence>MRMEYLILCSFYLSIQCFWPPSYDINLHENITFVISEDQKDEDDKIVQDEDEMILNDELEKLQFNENSNKFAKLHQIAFRKRENIETFQVNTMKYHESNWDSEEMIPKEIGFVGENGTLEDLIPIYSFKNDAIRKRNHTANESIYDTKHVEMKRQYAESSLQDVEYNYDEMKARFDEDLAKEKTSENILNYKEVKEEETARDSLKTIWREKDEINCTIEEMKGIGARAFLCVLKEPDKNKASKFFARLGKICILWFIVYLIAAVPMWCTRGWCCCCFRCKFCRPRARIDGIKEYFTQNPPGVVHDDYDNIIEYQPTSYETYYQKQLEKELRKLISY</sequence>
<feature type="signal peptide" evidence="2">
    <location>
        <begin position="1"/>
        <end position="17"/>
    </location>
</feature>